<dbReference type="InterPro" id="IPR047153">
    <property type="entry name" value="TRIM45/56/19-like"/>
</dbReference>
<sequence>MAHSGLFGKGQIQITCQLCEIPNRKISWKCEDCDLLMCGNCRENIHSKVKTSEDHHIINIKDIGKEENKANEKIKISNIKCNTHQHQTCCLFCKDCSKVVCSICITDVHNGHKLQNINEAYESKIIYLNDRQERTKRMLEELELRENDLAEIESDRRLKHNETKQAILAEKETLIETINRRAETFFEKLDTELETIIVSVDCEKSQLVRAKVSLKEKIKITTNALKLKSCVQILENELKSDTQPLPIRTENNYCNSISYFVPASIKEVHLGTLQTYINAHPKTFNVILKVKKNIRTKLPCIHAIATGNDEATWITDSRNGKLQMVIPGNEEVLVIVDIKIVVFSMAIVPSGDLLVATGDSVLKIINSKTAKLTKSIYSAFDKIITAVHLTEENNLILGARSNEIRFAPTGSKVLIVMNLDGEIQTIWEFDRGNKPLFTYPRYITSNKKGNVGIVDWFSDEGNGRVVILSPNGNILNVYDGQPDTKTRQLGGIVSTKADNFIVTDPRTNTLHILNSNGKCVYRFNTLSIGIQSPYYLAFQKSGKLYIGTLNLKQQNLFELTYSGC</sequence>
<dbReference type="PROSITE" id="PS51450">
    <property type="entry name" value="LRR"/>
    <property type="match status" value="1"/>
</dbReference>
<protein>
    <submittedName>
        <fullName evidence="3">TRIM9_67</fullName>
    </submittedName>
</protein>
<dbReference type="CDD" id="cd19756">
    <property type="entry name" value="Bbox2"/>
    <property type="match status" value="1"/>
</dbReference>
<dbReference type="GO" id="GO:0008270">
    <property type="term" value="F:zinc ion binding"/>
    <property type="evidence" value="ECO:0007669"/>
    <property type="project" value="UniProtKB-KW"/>
</dbReference>
<evidence type="ECO:0000313" key="3">
    <source>
        <dbReference type="EMBL" id="CAG2190377.1"/>
    </source>
</evidence>
<keyword evidence="4" id="KW-1185">Reference proteome</keyword>
<dbReference type="PROSITE" id="PS50119">
    <property type="entry name" value="ZF_BBOX"/>
    <property type="match status" value="2"/>
</dbReference>
<dbReference type="Gene3D" id="4.10.830.40">
    <property type="match status" value="1"/>
</dbReference>
<reference evidence="3" key="1">
    <citation type="submission" date="2021-03" db="EMBL/GenBank/DDBJ databases">
        <authorList>
            <person name="Bekaert M."/>
        </authorList>
    </citation>
    <scope>NUCLEOTIDE SEQUENCE</scope>
</reference>
<dbReference type="SUPFAM" id="SSF101898">
    <property type="entry name" value="NHL repeat"/>
    <property type="match status" value="1"/>
</dbReference>
<dbReference type="EMBL" id="CAJPWZ010000326">
    <property type="protein sequence ID" value="CAG2190377.1"/>
    <property type="molecule type" value="Genomic_DNA"/>
</dbReference>
<dbReference type="CDD" id="cd19757">
    <property type="entry name" value="Bbox1"/>
    <property type="match status" value="1"/>
</dbReference>
<feature type="domain" description="B box-type" evidence="2">
    <location>
        <begin position="11"/>
        <end position="60"/>
    </location>
</feature>
<gene>
    <name evidence="3" type="ORF">MEDL_5653</name>
</gene>
<dbReference type="InterPro" id="IPR000315">
    <property type="entry name" value="Znf_B-box"/>
</dbReference>
<dbReference type="PANTHER" id="PTHR25462:SF296">
    <property type="entry name" value="MEIOTIC P26, ISOFORM F"/>
    <property type="match status" value="1"/>
</dbReference>
<dbReference type="InterPro" id="IPR001611">
    <property type="entry name" value="Leu-rich_rpt"/>
</dbReference>
<accession>A0A8S3Q4F6</accession>
<keyword evidence="1" id="KW-0479">Metal-binding</keyword>
<dbReference type="Proteomes" id="UP000683360">
    <property type="component" value="Unassembled WGS sequence"/>
</dbReference>
<proteinExistence type="predicted"/>
<dbReference type="PANTHER" id="PTHR25462">
    <property type="entry name" value="BONUS, ISOFORM C-RELATED"/>
    <property type="match status" value="1"/>
</dbReference>
<feature type="domain" description="B box-type" evidence="2">
    <location>
        <begin position="76"/>
        <end position="117"/>
    </location>
</feature>
<comment type="caution">
    <text evidence="3">The sequence shown here is derived from an EMBL/GenBank/DDBJ whole genome shotgun (WGS) entry which is preliminary data.</text>
</comment>
<dbReference type="OrthoDB" id="6061937at2759"/>
<dbReference type="SMART" id="SM00336">
    <property type="entry name" value="BBOX"/>
    <property type="match status" value="2"/>
</dbReference>
<evidence type="ECO:0000259" key="2">
    <source>
        <dbReference type="PROSITE" id="PS50119"/>
    </source>
</evidence>
<evidence type="ECO:0000313" key="4">
    <source>
        <dbReference type="Proteomes" id="UP000683360"/>
    </source>
</evidence>
<keyword evidence="1" id="KW-0862">Zinc</keyword>
<dbReference type="SUPFAM" id="SSF57845">
    <property type="entry name" value="B-box zinc-binding domain"/>
    <property type="match status" value="1"/>
</dbReference>
<keyword evidence="1" id="KW-0863">Zinc-finger</keyword>
<dbReference type="InterPro" id="IPR011042">
    <property type="entry name" value="6-blade_b-propeller_TolB-like"/>
</dbReference>
<organism evidence="3 4">
    <name type="scientific">Mytilus edulis</name>
    <name type="common">Blue mussel</name>
    <dbReference type="NCBI Taxonomy" id="6550"/>
    <lineage>
        <taxon>Eukaryota</taxon>
        <taxon>Metazoa</taxon>
        <taxon>Spiralia</taxon>
        <taxon>Lophotrochozoa</taxon>
        <taxon>Mollusca</taxon>
        <taxon>Bivalvia</taxon>
        <taxon>Autobranchia</taxon>
        <taxon>Pteriomorphia</taxon>
        <taxon>Mytilida</taxon>
        <taxon>Mytiloidea</taxon>
        <taxon>Mytilidae</taxon>
        <taxon>Mytilinae</taxon>
        <taxon>Mytilus</taxon>
    </lineage>
</organism>
<dbReference type="Gene3D" id="3.30.160.60">
    <property type="entry name" value="Classic Zinc Finger"/>
    <property type="match status" value="1"/>
</dbReference>
<dbReference type="AlphaFoldDB" id="A0A8S3Q4F6"/>
<evidence type="ECO:0000256" key="1">
    <source>
        <dbReference type="PROSITE-ProRule" id="PRU00024"/>
    </source>
</evidence>
<dbReference type="Gene3D" id="2.120.10.30">
    <property type="entry name" value="TolB, C-terminal domain"/>
    <property type="match status" value="1"/>
</dbReference>
<dbReference type="Pfam" id="PF00643">
    <property type="entry name" value="zf-B_box"/>
    <property type="match status" value="1"/>
</dbReference>
<name>A0A8S3Q4F6_MYTED</name>